<evidence type="ECO:0000256" key="2">
    <source>
        <dbReference type="ARBA" id="ARBA00023012"/>
    </source>
</evidence>
<dbReference type="Proteomes" id="UP000315252">
    <property type="component" value="Unassembled WGS sequence"/>
</dbReference>
<dbReference type="AlphaFoldDB" id="A0A545TFB9"/>
<organism evidence="9 10">
    <name type="scientific">Denitrobaculum tricleocarpae</name>
    <dbReference type="NCBI Taxonomy" id="2591009"/>
    <lineage>
        <taxon>Bacteria</taxon>
        <taxon>Pseudomonadati</taxon>
        <taxon>Pseudomonadota</taxon>
        <taxon>Alphaproteobacteria</taxon>
        <taxon>Rhodospirillales</taxon>
        <taxon>Rhodospirillaceae</taxon>
        <taxon>Denitrobaculum</taxon>
    </lineage>
</organism>
<dbReference type="CDD" id="cd17537">
    <property type="entry name" value="REC_FixJ"/>
    <property type="match status" value="1"/>
</dbReference>
<dbReference type="InterPro" id="IPR000792">
    <property type="entry name" value="Tscrpt_reg_LuxR_C"/>
</dbReference>
<dbReference type="FunFam" id="3.40.50.2300:FF:000018">
    <property type="entry name" value="DNA-binding transcriptional regulator NtrC"/>
    <property type="match status" value="1"/>
</dbReference>
<dbReference type="InterPro" id="IPR001789">
    <property type="entry name" value="Sig_transdc_resp-reg_receiver"/>
</dbReference>
<dbReference type="PANTHER" id="PTHR44688:SF16">
    <property type="entry name" value="DNA-BINDING TRANSCRIPTIONAL ACTIVATOR DEVR_DOSR"/>
    <property type="match status" value="1"/>
</dbReference>
<evidence type="ECO:0000256" key="4">
    <source>
        <dbReference type="ARBA" id="ARBA00023125"/>
    </source>
</evidence>
<dbReference type="PROSITE" id="PS50043">
    <property type="entry name" value="HTH_LUXR_2"/>
    <property type="match status" value="1"/>
</dbReference>
<dbReference type="Gene3D" id="1.10.10.10">
    <property type="entry name" value="Winged helix-like DNA-binding domain superfamily/Winged helix DNA-binding domain"/>
    <property type="match status" value="1"/>
</dbReference>
<comment type="caution">
    <text evidence="9">The sequence shown here is derived from an EMBL/GenBank/DDBJ whole genome shotgun (WGS) entry which is preliminary data.</text>
</comment>
<dbReference type="GO" id="GO:0000160">
    <property type="term" value="P:phosphorelay signal transduction system"/>
    <property type="evidence" value="ECO:0007669"/>
    <property type="project" value="UniProtKB-KW"/>
</dbReference>
<dbReference type="Gene3D" id="3.40.50.2300">
    <property type="match status" value="1"/>
</dbReference>
<evidence type="ECO:0000256" key="3">
    <source>
        <dbReference type="ARBA" id="ARBA00023015"/>
    </source>
</evidence>
<keyword evidence="3" id="KW-0805">Transcription regulation</keyword>
<evidence type="ECO:0000256" key="6">
    <source>
        <dbReference type="PROSITE-ProRule" id="PRU00169"/>
    </source>
</evidence>
<keyword evidence="4" id="KW-0238">DNA-binding</keyword>
<keyword evidence="1 6" id="KW-0597">Phosphoprotein</keyword>
<gene>
    <name evidence="9" type="ORF">FKG95_23625</name>
</gene>
<evidence type="ECO:0000259" key="8">
    <source>
        <dbReference type="PROSITE" id="PS50110"/>
    </source>
</evidence>
<dbReference type="InterPro" id="IPR036388">
    <property type="entry name" value="WH-like_DNA-bd_sf"/>
</dbReference>
<dbReference type="InterPro" id="IPR011006">
    <property type="entry name" value="CheY-like_superfamily"/>
</dbReference>
<protein>
    <submittedName>
        <fullName evidence="9">Response regulator</fullName>
    </submittedName>
</protein>
<evidence type="ECO:0000313" key="9">
    <source>
        <dbReference type="EMBL" id="TQV75927.1"/>
    </source>
</evidence>
<feature type="domain" description="HTH luxR-type" evidence="7">
    <location>
        <begin position="137"/>
        <end position="202"/>
    </location>
</feature>
<dbReference type="GO" id="GO:0003677">
    <property type="term" value="F:DNA binding"/>
    <property type="evidence" value="ECO:0007669"/>
    <property type="project" value="UniProtKB-KW"/>
</dbReference>
<dbReference type="NCBIfam" id="NF006900">
    <property type="entry name" value="PRK09390.1"/>
    <property type="match status" value="1"/>
</dbReference>
<name>A0A545TFB9_9PROT</name>
<dbReference type="SUPFAM" id="SSF52172">
    <property type="entry name" value="CheY-like"/>
    <property type="match status" value="1"/>
</dbReference>
<dbReference type="SMART" id="SM00421">
    <property type="entry name" value="HTH_LUXR"/>
    <property type="match status" value="1"/>
</dbReference>
<dbReference type="SUPFAM" id="SSF46894">
    <property type="entry name" value="C-terminal effector domain of the bipartite response regulators"/>
    <property type="match status" value="1"/>
</dbReference>
<dbReference type="InterPro" id="IPR016032">
    <property type="entry name" value="Sig_transdc_resp-reg_C-effctor"/>
</dbReference>
<reference evidence="9 10" key="1">
    <citation type="submission" date="2019-06" db="EMBL/GenBank/DDBJ databases">
        <title>Whole genome sequence for Rhodospirillaceae sp. R148.</title>
        <authorList>
            <person name="Wang G."/>
        </authorList>
    </citation>
    <scope>NUCLEOTIDE SEQUENCE [LARGE SCALE GENOMIC DNA]</scope>
    <source>
        <strain evidence="9 10">R148</strain>
    </source>
</reference>
<dbReference type="PROSITE" id="PS00622">
    <property type="entry name" value="HTH_LUXR_1"/>
    <property type="match status" value="1"/>
</dbReference>
<evidence type="ECO:0000256" key="5">
    <source>
        <dbReference type="ARBA" id="ARBA00023163"/>
    </source>
</evidence>
<dbReference type="Pfam" id="PF00196">
    <property type="entry name" value="GerE"/>
    <property type="match status" value="1"/>
</dbReference>
<evidence type="ECO:0000259" key="7">
    <source>
        <dbReference type="PROSITE" id="PS50043"/>
    </source>
</evidence>
<evidence type="ECO:0000313" key="10">
    <source>
        <dbReference type="Proteomes" id="UP000315252"/>
    </source>
</evidence>
<dbReference type="EMBL" id="VHSH01000009">
    <property type="protein sequence ID" value="TQV75927.1"/>
    <property type="molecule type" value="Genomic_DNA"/>
</dbReference>
<dbReference type="PROSITE" id="PS50110">
    <property type="entry name" value="RESPONSE_REGULATORY"/>
    <property type="match status" value="1"/>
</dbReference>
<keyword evidence="5" id="KW-0804">Transcription</keyword>
<proteinExistence type="predicted"/>
<keyword evidence="10" id="KW-1185">Reference proteome</keyword>
<dbReference type="Pfam" id="PF00072">
    <property type="entry name" value="Response_reg"/>
    <property type="match status" value="1"/>
</dbReference>
<evidence type="ECO:0000256" key="1">
    <source>
        <dbReference type="ARBA" id="ARBA00022553"/>
    </source>
</evidence>
<feature type="modified residue" description="4-aspartylphosphate" evidence="6">
    <location>
        <position position="54"/>
    </location>
</feature>
<sequence length="208" mass="23118">MSKRKLYIVDDDEAVRDSLQILAESYDYAPEVFESGTAFLGVAEQLGSGCVLLDVRMPDIDGLEIQARLAKTNPGLAVIIITGHGDVPMAVKAMRAGAFDFIEKPFTDDALMESLQRAWAQHRDAAESREQNSDSEILERIEALTPRERDVLDQLIIGRPNKIIAYELGISPRTVEVHRARVMDKMKAKSLSHLVRMALSAGLQLNEE</sequence>
<dbReference type="GO" id="GO:0006355">
    <property type="term" value="P:regulation of DNA-templated transcription"/>
    <property type="evidence" value="ECO:0007669"/>
    <property type="project" value="InterPro"/>
</dbReference>
<dbReference type="PRINTS" id="PR00038">
    <property type="entry name" value="HTHLUXR"/>
</dbReference>
<dbReference type="RefSeq" id="WP_142898916.1">
    <property type="nucleotide sequence ID" value="NZ_ML660060.1"/>
</dbReference>
<accession>A0A545TFB9</accession>
<keyword evidence="2" id="KW-0902">Two-component regulatory system</keyword>
<feature type="domain" description="Response regulatory" evidence="8">
    <location>
        <begin position="5"/>
        <end position="119"/>
    </location>
</feature>
<dbReference type="PANTHER" id="PTHR44688">
    <property type="entry name" value="DNA-BINDING TRANSCRIPTIONAL ACTIVATOR DEVR_DOSR"/>
    <property type="match status" value="1"/>
</dbReference>
<dbReference type="SMART" id="SM00448">
    <property type="entry name" value="REC"/>
    <property type="match status" value="1"/>
</dbReference>
<dbReference type="OrthoDB" id="9782655at2"/>
<dbReference type="CDD" id="cd06170">
    <property type="entry name" value="LuxR_C_like"/>
    <property type="match status" value="1"/>
</dbReference>